<dbReference type="PANTHER" id="PTHR46889">
    <property type="entry name" value="TRANSPOSASE INSF FOR INSERTION SEQUENCE IS3B-RELATED"/>
    <property type="match status" value="1"/>
</dbReference>
<dbReference type="Pfam" id="PF13276">
    <property type="entry name" value="HTH_21"/>
    <property type="match status" value="1"/>
</dbReference>
<proteinExistence type="predicted"/>
<dbReference type="Pfam" id="PF00665">
    <property type="entry name" value="rve"/>
    <property type="match status" value="1"/>
</dbReference>
<dbReference type="InterPro" id="IPR001584">
    <property type="entry name" value="Integrase_cat-core"/>
</dbReference>
<dbReference type="Gene3D" id="3.30.420.10">
    <property type="entry name" value="Ribonuclease H-like superfamily/Ribonuclease H"/>
    <property type="match status" value="1"/>
</dbReference>
<dbReference type="InterPro" id="IPR036397">
    <property type="entry name" value="RNaseH_sf"/>
</dbReference>
<evidence type="ECO:0000259" key="2">
    <source>
        <dbReference type="PROSITE" id="PS50994"/>
    </source>
</evidence>
<dbReference type="KEGG" id="sfa:Sfla_6481"/>
<dbReference type="EMBL" id="CP002476">
    <property type="protein sequence ID" value="ADW07813.1"/>
    <property type="molecule type" value="Genomic_DNA"/>
</dbReference>
<dbReference type="InterPro" id="IPR012337">
    <property type="entry name" value="RNaseH-like_sf"/>
</dbReference>
<dbReference type="InterPro" id="IPR048020">
    <property type="entry name" value="Transpos_IS3"/>
</dbReference>
<dbReference type="InterPro" id="IPR025948">
    <property type="entry name" value="HTH-like_dom"/>
</dbReference>
<dbReference type="PROSITE" id="PS50994">
    <property type="entry name" value="INTEGRASE"/>
    <property type="match status" value="1"/>
</dbReference>
<dbReference type="GO" id="GO:0015074">
    <property type="term" value="P:DNA integration"/>
    <property type="evidence" value="ECO:0007669"/>
    <property type="project" value="InterPro"/>
</dbReference>
<dbReference type="GO" id="GO:0003676">
    <property type="term" value="F:nucleic acid binding"/>
    <property type="evidence" value="ECO:0007669"/>
    <property type="project" value="InterPro"/>
</dbReference>
<comment type="function">
    <text evidence="1">Involved in the transposition of the insertion sequence.</text>
</comment>
<evidence type="ECO:0000256" key="1">
    <source>
        <dbReference type="ARBA" id="ARBA00002286"/>
    </source>
</evidence>
<gene>
    <name evidence="3" type="ORF">Sfla_6481</name>
</gene>
<name>A0A8D3WMD6_STRFA</name>
<reference evidence="3 4" key="1">
    <citation type="submission" date="2011-01" db="EMBL/GenBank/DDBJ databases">
        <title>Complete sequence of plasmid1 of Streptomyces flavogriseus ATCC 33331.</title>
        <authorList>
            <consortium name="US DOE Joint Genome Institute"/>
            <person name="Lucas S."/>
            <person name="Copeland A."/>
            <person name="Lapidus A."/>
            <person name="Cheng J.-F."/>
            <person name="Goodwin L."/>
            <person name="Pitluck S."/>
            <person name="Davenport K."/>
            <person name="Detter J.C."/>
            <person name="Han C."/>
            <person name="Tapia R."/>
            <person name="Land M."/>
            <person name="Hauser L."/>
            <person name="Kyrpides N."/>
            <person name="Ivanova N."/>
            <person name="Ovchinnikova G."/>
            <person name="Pagani I."/>
            <person name="Brumm P."/>
            <person name="Mead D."/>
            <person name="Woyke T."/>
        </authorList>
    </citation>
    <scope>NUCLEOTIDE SEQUENCE [LARGE SCALE GENOMIC DNA]</scope>
    <source>
        <strain evidence="4">ATCC 33331 / IAF-45CD</strain>
        <plasmid evidence="3 4">pSFLA01</plasmid>
    </source>
</reference>
<dbReference type="PANTHER" id="PTHR46889:SF4">
    <property type="entry name" value="TRANSPOSASE INSO FOR INSERTION SEQUENCE ELEMENT IS911B-RELATED"/>
    <property type="match status" value="1"/>
</dbReference>
<geneLocation type="plasmid" evidence="3 4">
    <name>pSFLA01</name>
</geneLocation>
<organism evidence="3 4">
    <name type="scientific">Streptomyces pratensis (strain ATCC 33331 / IAF-45CD)</name>
    <dbReference type="NCBI Taxonomy" id="591167"/>
    <lineage>
        <taxon>Bacteria</taxon>
        <taxon>Bacillati</taxon>
        <taxon>Actinomycetota</taxon>
        <taxon>Actinomycetes</taxon>
        <taxon>Kitasatosporales</taxon>
        <taxon>Streptomycetaceae</taxon>
        <taxon>Streptomyces</taxon>
    </lineage>
</organism>
<accession>A0A8D3WMD6</accession>
<dbReference type="SUPFAM" id="SSF53098">
    <property type="entry name" value="Ribonuclease H-like"/>
    <property type="match status" value="1"/>
</dbReference>
<dbReference type="Pfam" id="PF13333">
    <property type="entry name" value="rve_2"/>
    <property type="match status" value="1"/>
</dbReference>
<protein>
    <submittedName>
        <fullName evidence="3">Integrase catalytic region</fullName>
    </submittedName>
</protein>
<sequence>MKVAYIDQHKDLFGVQPICDVLAETDAPIAPSTYYAARTRPASARSLRDEHLTEEIHRIHTGNYGVYGARKIHAALVREDITVARCTVERLMRATGLRGVIRARSPRATRPAPETDRPADLVERQFTATAPNQLWVADITYIKTFSGWVYAAFVIDVFSRMIVGWQVATSLYTELALEALEMAIWRRRHAGGDLAGLVHHSDRGVQYRAIRYTERLEDAAAVASVGSRGDSYDNALAEAFNSLFKAELIRNRGPWTGINDVEIAVAEYVDWFNQRRLHGELGHVPPAEFEALYATTDATPAP</sequence>
<evidence type="ECO:0000313" key="3">
    <source>
        <dbReference type="EMBL" id="ADW07813.1"/>
    </source>
</evidence>
<dbReference type="Proteomes" id="UP000002066">
    <property type="component" value="Plasmid pSFLA01"/>
</dbReference>
<keyword evidence="3" id="KW-0614">Plasmid</keyword>
<dbReference type="InterPro" id="IPR050900">
    <property type="entry name" value="Transposase_IS3/IS150/IS904"/>
</dbReference>
<dbReference type="NCBIfam" id="NF033516">
    <property type="entry name" value="transpos_IS3"/>
    <property type="match status" value="1"/>
</dbReference>
<evidence type="ECO:0000313" key="4">
    <source>
        <dbReference type="Proteomes" id="UP000002066"/>
    </source>
</evidence>
<feature type="domain" description="Integrase catalytic" evidence="2">
    <location>
        <begin position="127"/>
        <end position="293"/>
    </location>
</feature>
<dbReference type="AlphaFoldDB" id="A0A8D3WMD6"/>